<name>A0AAN9TIX4_9HEMI</name>
<dbReference type="GO" id="GO:0005783">
    <property type="term" value="C:endoplasmic reticulum"/>
    <property type="evidence" value="ECO:0007669"/>
    <property type="project" value="TreeGrafter"/>
</dbReference>
<dbReference type="InterPro" id="IPR036249">
    <property type="entry name" value="Thioredoxin-like_sf"/>
</dbReference>
<dbReference type="SUPFAM" id="SSF54236">
    <property type="entry name" value="Ubiquitin-like"/>
    <property type="match status" value="2"/>
</dbReference>
<dbReference type="GO" id="GO:0043130">
    <property type="term" value="F:ubiquitin binding"/>
    <property type="evidence" value="ECO:0007669"/>
    <property type="project" value="TreeGrafter"/>
</dbReference>
<proteinExistence type="predicted"/>
<keyword evidence="4" id="KW-1185">Reference proteome</keyword>
<dbReference type="InterPro" id="IPR006577">
    <property type="entry name" value="UAS"/>
</dbReference>
<evidence type="ECO:0000313" key="4">
    <source>
        <dbReference type="Proteomes" id="UP001367676"/>
    </source>
</evidence>
<dbReference type="GO" id="GO:0005634">
    <property type="term" value="C:nucleus"/>
    <property type="evidence" value="ECO:0007669"/>
    <property type="project" value="TreeGrafter"/>
</dbReference>
<dbReference type="GO" id="GO:0036503">
    <property type="term" value="P:ERAD pathway"/>
    <property type="evidence" value="ECO:0007669"/>
    <property type="project" value="TreeGrafter"/>
</dbReference>
<dbReference type="SMART" id="SM00166">
    <property type="entry name" value="UBX"/>
    <property type="match status" value="1"/>
</dbReference>
<reference evidence="3 4" key="1">
    <citation type="submission" date="2024-03" db="EMBL/GenBank/DDBJ databases">
        <title>Adaptation during the transition from Ophiocordyceps entomopathogen to insect associate is accompanied by gene loss and intensified selection.</title>
        <authorList>
            <person name="Ward C.M."/>
            <person name="Onetto C.A."/>
            <person name="Borneman A.R."/>
        </authorList>
    </citation>
    <scope>NUCLEOTIDE SEQUENCE [LARGE SCALE GENOMIC DNA]</scope>
    <source>
        <strain evidence="3">AWRI1</strain>
        <tissue evidence="3">Single Adult Female</tissue>
    </source>
</reference>
<feature type="region of interest" description="Disordered" evidence="1">
    <location>
        <begin position="260"/>
        <end position="286"/>
    </location>
</feature>
<dbReference type="Pfam" id="PF14555">
    <property type="entry name" value="UBA_4"/>
    <property type="match status" value="1"/>
</dbReference>
<feature type="compositionally biased region" description="Polar residues" evidence="1">
    <location>
        <begin position="269"/>
        <end position="283"/>
    </location>
</feature>
<dbReference type="SUPFAM" id="SSF52833">
    <property type="entry name" value="Thioredoxin-like"/>
    <property type="match status" value="1"/>
</dbReference>
<feature type="region of interest" description="Disordered" evidence="1">
    <location>
        <begin position="535"/>
        <end position="562"/>
    </location>
</feature>
<dbReference type="Gene3D" id="3.10.20.90">
    <property type="entry name" value="Phosphatidylinositol 3-kinase Catalytic Subunit, Chain A, domain 1"/>
    <property type="match status" value="3"/>
</dbReference>
<accession>A0AAN9TIX4</accession>
<dbReference type="Proteomes" id="UP001367676">
    <property type="component" value="Unassembled WGS sequence"/>
</dbReference>
<dbReference type="InterPro" id="IPR050730">
    <property type="entry name" value="UBX_domain-protein"/>
</dbReference>
<dbReference type="Gene3D" id="3.40.30.10">
    <property type="entry name" value="Glutaredoxin"/>
    <property type="match status" value="1"/>
</dbReference>
<feature type="compositionally biased region" description="Basic and acidic residues" evidence="1">
    <location>
        <begin position="535"/>
        <end position="556"/>
    </location>
</feature>
<dbReference type="Pfam" id="PF00789">
    <property type="entry name" value="UBX"/>
    <property type="match status" value="1"/>
</dbReference>
<dbReference type="Gene3D" id="1.10.8.10">
    <property type="entry name" value="DNA helicase RuvA subunit, C-terminal domain"/>
    <property type="match status" value="1"/>
</dbReference>
<dbReference type="PANTHER" id="PTHR23322:SF96">
    <property type="entry name" value="FAS-ASSOCIATED FACTOR 1"/>
    <property type="match status" value="1"/>
</dbReference>
<dbReference type="InterPro" id="IPR001012">
    <property type="entry name" value="UBX_dom"/>
</dbReference>
<dbReference type="InterPro" id="IPR029071">
    <property type="entry name" value="Ubiquitin-like_domsf"/>
</dbReference>
<dbReference type="InterPro" id="IPR033043">
    <property type="entry name" value="FAF1-like_UBX"/>
</dbReference>
<dbReference type="AlphaFoldDB" id="A0AAN9TIX4"/>
<dbReference type="PANTHER" id="PTHR23322">
    <property type="entry name" value="FAS-ASSOCIATED PROTEIN"/>
    <property type="match status" value="1"/>
</dbReference>
<dbReference type="EMBL" id="JBBCAQ010000022">
    <property type="protein sequence ID" value="KAK7591071.1"/>
    <property type="molecule type" value="Genomic_DNA"/>
</dbReference>
<comment type="caution">
    <text evidence="3">The sequence shown here is derived from an EMBL/GenBank/DDBJ whole genome shotgun (WGS) entry which is preliminary data.</text>
</comment>
<sequence length="641" mass="73174">MSDNEEKILHFKSCTGIDDDAVARQHLENAEWDLLRAIQSVTPSETQKLPSEVESKVVPMEEDNSHVTISDDFYSAPSTSNSRIVFNIYNEHDDCSLSITLSDNDTVGHVKASIFKKWGIPVCQQLIVGWSATSDDELLKDLNLKSPVQLSVGAGDTPINHQNAVNGVSNPSVSNATSKYVLHIYDEDHSKEYDLPFPGSKKVLDVKTDMYECSDIPVSQQVWSGWPEGCINDNMTLNQLELNLPVHELSFRSAAVSNHRAERKKRSSRISTPESDSDTSYSSNEDEDMQSVMADDLFDEDFPSKNCICSLVPQEFEDEAMGSIQFAVSFRDTYGIIHPDFFPGTLEQAFKEACNKPAKDRKLLAVYLHHNKSVLTNVFCSQQLCFESVLQYLSDHFIIWGWDVTLEKNKAFLMHTIQTVLGREVAFTVRSTKTEKYPLILIINRVRRNTELLRVIHGDVDVDGLLSALMQTVFMFAEQQVVECREEEERNAREMIKVEQDQAYQQSLEVDRAKLEAKRKQEQLEMEEQAKIEEARQKEAAKKEAHRRVLESKLPPEPEEGTDGITKLRIRVQQDQFLERKFLKTDAVQLLLDFLVVRGYDVAEYKIITSFPRRDLTAVEPNSTFEDLKLYPQETLILQER</sequence>
<dbReference type="InterPro" id="IPR049483">
    <property type="entry name" value="FAF1_2-like_UAS"/>
</dbReference>
<evidence type="ECO:0000313" key="3">
    <source>
        <dbReference type="EMBL" id="KAK7591071.1"/>
    </source>
</evidence>
<protein>
    <recommendedName>
        <fullName evidence="2">UBX domain-containing protein</fullName>
    </recommendedName>
</protein>
<dbReference type="CDD" id="cd01771">
    <property type="entry name" value="UBX_UBXN3A"/>
    <property type="match status" value="1"/>
</dbReference>
<feature type="domain" description="UBX" evidence="2">
    <location>
        <begin position="561"/>
        <end position="638"/>
    </location>
</feature>
<gene>
    <name evidence="3" type="ORF">V9T40_002684</name>
</gene>
<dbReference type="PROSITE" id="PS50033">
    <property type="entry name" value="UBX"/>
    <property type="match status" value="1"/>
</dbReference>
<organism evidence="3 4">
    <name type="scientific">Parthenolecanium corni</name>
    <dbReference type="NCBI Taxonomy" id="536013"/>
    <lineage>
        <taxon>Eukaryota</taxon>
        <taxon>Metazoa</taxon>
        <taxon>Ecdysozoa</taxon>
        <taxon>Arthropoda</taxon>
        <taxon>Hexapoda</taxon>
        <taxon>Insecta</taxon>
        <taxon>Pterygota</taxon>
        <taxon>Neoptera</taxon>
        <taxon>Paraneoptera</taxon>
        <taxon>Hemiptera</taxon>
        <taxon>Sternorrhyncha</taxon>
        <taxon>Coccoidea</taxon>
        <taxon>Coccidae</taxon>
        <taxon>Parthenolecanium</taxon>
    </lineage>
</organism>
<evidence type="ECO:0000256" key="1">
    <source>
        <dbReference type="SAM" id="MobiDB-lite"/>
    </source>
</evidence>
<evidence type="ECO:0000259" key="2">
    <source>
        <dbReference type="PROSITE" id="PS50033"/>
    </source>
</evidence>
<dbReference type="SMART" id="SM00594">
    <property type="entry name" value="UAS"/>
    <property type="match status" value="1"/>
</dbReference>
<dbReference type="Pfam" id="PF21021">
    <property type="entry name" value="FAF1"/>
    <property type="match status" value="1"/>
</dbReference>